<dbReference type="Gene3D" id="2.130.10.10">
    <property type="entry name" value="YVTN repeat-like/Quinoprotein amine dehydrogenase"/>
    <property type="match status" value="1"/>
</dbReference>
<comment type="caution">
    <text evidence="3">The sequence shown here is derived from an EMBL/GenBank/DDBJ whole genome shotgun (WGS) entry which is preliminary data.</text>
</comment>
<name>Q4E582_TRYCC</name>
<evidence type="ECO:0000256" key="1">
    <source>
        <dbReference type="SAM" id="MobiDB-lite"/>
    </source>
</evidence>
<protein>
    <submittedName>
        <fullName evidence="3">Uncharacterized protein</fullName>
    </submittedName>
</protein>
<dbReference type="SUPFAM" id="SSF50978">
    <property type="entry name" value="WD40 repeat-like"/>
    <property type="match status" value="1"/>
</dbReference>
<dbReference type="InterPro" id="IPR036322">
    <property type="entry name" value="WD40_repeat_dom_sf"/>
</dbReference>
<dbReference type="OMA" id="WIGCTSG"/>
<organism evidence="3 4">
    <name type="scientific">Trypanosoma cruzi (strain CL Brener)</name>
    <dbReference type="NCBI Taxonomy" id="353153"/>
    <lineage>
        <taxon>Eukaryota</taxon>
        <taxon>Discoba</taxon>
        <taxon>Euglenozoa</taxon>
        <taxon>Kinetoplastea</taxon>
        <taxon>Metakinetoplastina</taxon>
        <taxon>Trypanosomatida</taxon>
        <taxon>Trypanosomatidae</taxon>
        <taxon>Trypanosoma</taxon>
        <taxon>Schizotrypanum</taxon>
    </lineage>
</organism>
<reference evidence="3 4" key="1">
    <citation type="journal article" date="2005" name="Science">
        <title>The genome sequence of Trypanosoma cruzi, etiologic agent of Chagas disease.</title>
        <authorList>
            <person name="El-Sayed N.M."/>
            <person name="Myler P.J."/>
            <person name="Bartholomeu D.C."/>
            <person name="Nilsson D."/>
            <person name="Aggarwal G."/>
            <person name="Tran A.N."/>
            <person name="Ghedin E."/>
            <person name="Worthey E.A."/>
            <person name="Delcher A.L."/>
            <person name="Blandin G."/>
            <person name="Westenberger S.J."/>
            <person name="Caler E."/>
            <person name="Cerqueira G.C."/>
            <person name="Branche C."/>
            <person name="Haas B."/>
            <person name="Anupama A."/>
            <person name="Arner E."/>
            <person name="Aslund L."/>
            <person name="Attipoe P."/>
            <person name="Bontempi E."/>
            <person name="Bringaud F."/>
            <person name="Burton P."/>
            <person name="Cadag E."/>
            <person name="Campbell D.A."/>
            <person name="Carrington M."/>
            <person name="Crabtree J."/>
            <person name="Darban H."/>
            <person name="da Silveira J.F."/>
            <person name="de Jong P."/>
            <person name="Edwards K."/>
            <person name="Englund P.T."/>
            <person name="Fazelina G."/>
            <person name="Feldblyum T."/>
            <person name="Ferella M."/>
            <person name="Frasch A.C."/>
            <person name="Gull K."/>
            <person name="Horn D."/>
            <person name="Hou L."/>
            <person name="Huang Y."/>
            <person name="Kindlund E."/>
            <person name="Klingbeil M."/>
            <person name="Kluge S."/>
            <person name="Koo H."/>
            <person name="Lacerda D."/>
            <person name="Levin M.J."/>
            <person name="Lorenzi H."/>
            <person name="Louie T."/>
            <person name="Machado C.R."/>
            <person name="McCulloch R."/>
            <person name="McKenna A."/>
            <person name="Mizuno Y."/>
            <person name="Mottram J.C."/>
            <person name="Nelson S."/>
            <person name="Ochaya S."/>
            <person name="Osoegawa K."/>
            <person name="Pai G."/>
            <person name="Parsons M."/>
            <person name="Pentony M."/>
            <person name="Pettersson U."/>
            <person name="Pop M."/>
            <person name="Ramirez J.L."/>
            <person name="Rinta J."/>
            <person name="Robertson L."/>
            <person name="Salzberg S.L."/>
            <person name="Sanchez D.O."/>
            <person name="Seyler A."/>
            <person name="Sharma R."/>
            <person name="Shetty J."/>
            <person name="Simpson A.J."/>
            <person name="Sisk E."/>
            <person name="Tammi M.T."/>
            <person name="Tarleton R."/>
            <person name="Teixeira S."/>
            <person name="Van Aken S."/>
            <person name="Vogt C."/>
            <person name="Ward P.N."/>
            <person name="Wickstead B."/>
            <person name="Wortman J."/>
            <person name="White O."/>
            <person name="Fraser C.M."/>
            <person name="Stuart K.D."/>
            <person name="Andersson B."/>
        </authorList>
    </citation>
    <scope>NUCLEOTIDE SEQUENCE [LARGE SCALE GENOMIC DNA]</scope>
    <source>
        <strain evidence="3 4">CL Brener</strain>
    </source>
</reference>
<evidence type="ECO:0000256" key="2">
    <source>
        <dbReference type="SAM" id="SignalP"/>
    </source>
</evidence>
<dbReference type="PaxDb" id="353153-Q4E582"/>
<feature type="region of interest" description="Disordered" evidence="1">
    <location>
        <begin position="550"/>
        <end position="576"/>
    </location>
</feature>
<dbReference type="RefSeq" id="XP_821811.1">
    <property type="nucleotide sequence ID" value="XM_816718.1"/>
</dbReference>
<dbReference type="InterPro" id="IPR015943">
    <property type="entry name" value="WD40/YVTN_repeat-like_dom_sf"/>
</dbReference>
<dbReference type="KEGG" id="tcr:506559.460"/>
<evidence type="ECO:0000313" key="3">
    <source>
        <dbReference type="EMBL" id="EAN99960.1"/>
    </source>
</evidence>
<proteinExistence type="predicted"/>
<keyword evidence="2" id="KW-0732">Signal</keyword>
<feature type="signal peptide" evidence="2">
    <location>
        <begin position="1"/>
        <end position="28"/>
    </location>
</feature>
<gene>
    <name evidence="3" type="ORF">Tc00.1047053506559.460</name>
</gene>
<accession>Q4E582</accession>
<dbReference type="SMR" id="Q4E582"/>
<dbReference type="EMBL" id="AAHK01000006">
    <property type="protein sequence ID" value="EAN99960.1"/>
    <property type="molecule type" value="Genomic_DNA"/>
</dbReference>
<sequence>MCLLTDSVFFFFFWFFSSLICCLQTCYALREVPVEKRQLPSLMGTIDDITVRSSPPWIDVVVSIAPVELFDTGELALLAVHPDGCVTAWSPQDPSVLLMRKRPMKASCVATAHETVQHSVLAWFGGSSAVYCYRVRRRGGRYVHLQLLYKLRLDGTVVVRELQTDGNLLVAVINSESPKVFFWPTIGYLANANDPYEQAARCFSRCIFGSPETFSDAALGNVSSLLMTESTVWIGCTSGAILLLETRDIGLDATPSFSLRTAGACPVTALALLSHPPRKSIVVSGLENGDIILWSAGAGAQIGQYFVHVGAICSMAYVPWCGGLCTVSTAREVFFWGWQESPDLLTVMERGVLDDDMGSTAVRCLCPIRGTYLLACAAETSHILHWMAQSTTDAMVGTLSTMLPVSSDVLHVMPEELQDPGVESRPWQECYVSDEADHRTLQQDALVSKTDSYGLPTKVGEVGEGTFQQSTQPAAYLQMPGQTPEKSHVIETLAMQLKAAHQQRKVLFDTPHKLEMEREKTRAFCEAELVPLREANMALVSSTKTLKSKLDGGNQRCFSRRTPKEDKMVGTSDHASDHQALLSNVSQPERTVQAPSRFMSLCTGEKREENGTLPGMSCDFSGTVSEPLRDTFMDGPAKQLSLANHPPLGHYVTSHPLHDGPSELLQETEESTTSASVVNALLVQLSLMELLLRNYREAFVSRDSLQIHSTNILSDFYLMARDILGGEMASAVVQEALQGMPLSNEHEVIRKLFFTLFHRYRAAVSHFPSRSI</sequence>
<feature type="chain" id="PRO_5004238129" evidence="2">
    <location>
        <begin position="29"/>
        <end position="772"/>
    </location>
</feature>
<evidence type="ECO:0000313" key="4">
    <source>
        <dbReference type="Proteomes" id="UP000002296"/>
    </source>
</evidence>
<dbReference type="InParanoid" id="Q4E582"/>
<keyword evidence="4" id="KW-1185">Reference proteome</keyword>
<dbReference type="GeneID" id="3554811"/>
<dbReference type="Proteomes" id="UP000002296">
    <property type="component" value="Unassembled WGS sequence"/>
</dbReference>
<dbReference type="AlphaFoldDB" id="Q4E582"/>